<keyword evidence="2" id="KW-1185">Reference proteome</keyword>
<evidence type="ECO:0000313" key="1">
    <source>
        <dbReference type="EMBL" id="AGH94361.1"/>
    </source>
</evidence>
<proteinExistence type="predicted"/>
<sequence>MKTFVLLTIVQLFSSFSFAYILPLDTILLKASSIAGDSIVSVQQNVIFHDGTKEVIIREDWMIEGDRNLKVTATGTGEFKDFKAQYLYNNKTRMHLEGRARTSTPVNADFFERFLAIKSRDSYYSYLRDLGISQRVRLSRAGGAISFAVGEPSSSELSPQVWIDQDFFRLMKIRFPSEAEVEFSDYAEYGKLHYPKIKEVEWAGRSVLIKVVSVTPVKKSNLQDFYPETLTQPTNMQVNGLPPAVVDFYQRFR</sequence>
<dbReference type="STRING" id="1184267.A11Q_141"/>
<dbReference type="EMBL" id="CP003537">
    <property type="protein sequence ID" value="AGH94361.1"/>
    <property type="molecule type" value="Genomic_DNA"/>
</dbReference>
<evidence type="ECO:0000313" key="2">
    <source>
        <dbReference type="Proteomes" id="UP000012040"/>
    </source>
</evidence>
<accession>M4V8M3</accession>
<dbReference type="Proteomes" id="UP000012040">
    <property type="component" value="Chromosome"/>
</dbReference>
<protein>
    <submittedName>
        <fullName evidence="1">Uncharacterized protein</fullName>
    </submittedName>
</protein>
<dbReference type="AlphaFoldDB" id="M4V8M3"/>
<gene>
    <name evidence="1" type="ORF">A11Q_141</name>
</gene>
<reference evidence="1 2" key="1">
    <citation type="journal article" date="2013" name="ISME J.">
        <title>By their genes ye shall know them: genomic signatures of predatory bacteria.</title>
        <authorList>
            <person name="Pasternak Z."/>
            <person name="Pietrokovski S."/>
            <person name="Rotem O."/>
            <person name="Gophna U."/>
            <person name="Lurie-Weinberger M.N."/>
            <person name="Jurkevitch E."/>
        </authorList>
    </citation>
    <scope>NUCLEOTIDE SEQUENCE [LARGE SCALE GENOMIC DNA]</scope>
    <source>
        <strain evidence="1 2">JSS</strain>
    </source>
</reference>
<organism evidence="1 2">
    <name type="scientific">Pseudobdellovibrio exovorus JSS</name>
    <dbReference type="NCBI Taxonomy" id="1184267"/>
    <lineage>
        <taxon>Bacteria</taxon>
        <taxon>Pseudomonadati</taxon>
        <taxon>Bdellovibrionota</taxon>
        <taxon>Bdellovibrionia</taxon>
        <taxon>Bdellovibrionales</taxon>
        <taxon>Pseudobdellovibrionaceae</taxon>
        <taxon>Pseudobdellovibrio</taxon>
    </lineage>
</organism>
<dbReference type="PATRIC" id="fig|1184267.3.peg.143"/>
<dbReference type="HOGENOM" id="CLU_1096950_0_0_7"/>
<name>M4V8M3_9BACT</name>
<dbReference type="KEGG" id="bex:A11Q_141"/>
<dbReference type="eggNOG" id="ENOG503197W">
    <property type="taxonomic scope" value="Bacteria"/>
</dbReference>